<name>A0A6A6FA42_9PEZI</name>
<dbReference type="OrthoDB" id="3856898at2759"/>
<dbReference type="EMBL" id="ML992682">
    <property type="protein sequence ID" value="KAF2210290.1"/>
    <property type="molecule type" value="Genomic_DNA"/>
</dbReference>
<feature type="non-terminal residue" evidence="1">
    <location>
        <position position="1"/>
    </location>
</feature>
<proteinExistence type="predicted"/>
<evidence type="ECO:0000313" key="1">
    <source>
        <dbReference type="EMBL" id="KAF2210290.1"/>
    </source>
</evidence>
<organism evidence="1 2">
    <name type="scientific">Cercospora zeae-maydis SCOH1-5</name>
    <dbReference type="NCBI Taxonomy" id="717836"/>
    <lineage>
        <taxon>Eukaryota</taxon>
        <taxon>Fungi</taxon>
        <taxon>Dikarya</taxon>
        <taxon>Ascomycota</taxon>
        <taxon>Pezizomycotina</taxon>
        <taxon>Dothideomycetes</taxon>
        <taxon>Dothideomycetidae</taxon>
        <taxon>Mycosphaerellales</taxon>
        <taxon>Mycosphaerellaceae</taxon>
        <taxon>Cercospora</taxon>
    </lineage>
</organism>
<dbReference type="AlphaFoldDB" id="A0A6A6FA42"/>
<keyword evidence="2" id="KW-1185">Reference proteome</keyword>
<evidence type="ECO:0000313" key="2">
    <source>
        <dbReference type="Proteomes" id="UP000799539"/>
    </source>
</evidence>
<sequence>PEGVTWPTEYREHALKLMKFLLEIRGYIDRTESYALQSTNTQIKKIAAVGGEKKEAAKEAIGVGKVRVAIIRDRKIIVNIRNPVTIERLRAINPRNLKSYVNRALE</sequence>
<reference evidence="1" key="1">
    <citation type="journal article" date="2020" name="Stud. Mycol.">
        <title>101 Dothideomycetes genomes: a test case for predicting lifestyles and emergence of pathogens.</title>
        <authorList>
            <person name="Haridas S."/>
            <person name="Albert R."/>
            <person name="Binder M."/>
            <person name="Bloem J."/>
            <person name="Labutti K."/>
            <person name="Salamov A."/>
            <person name="Andreopoulos B."/>
            <person name="Baker S."/>
            <person name="Barry K."/>
            <person name="Bills G."/>
            <person name="Bluhm B."/>
            <person name="Cannon C."/>
            <person name="Castanera R."/>
            <person name="Culley D."/>
            <person name="Daum C."/>
            <person name="Ezra D."/>
            <person name="Gonzalez J."/>
            <person name="Henrissat B."/>
            <person name="Kuo A."/>
            <person name="Liang C."/>
            <person name="Lipzen A."/>
            <person name="Lutzoni F."/>
            <person name="Magnuson J."/>
            <person name="Mondo S."/>
            <person name="Nolan M."/>
            <person name="Ohm R."/>
            <person name="Pangilinan J."/>
            <person name="Park H.-J."/>
            <person name="Ramirez L."/>
            <person name="Alfaro M."/>
            <person name="Sun H."/>
            <person name="Tritt A."/>
            <person name="Yoshinaga Y."/>
            <person name="Zwiers L.-H."/>
            <person name="Turgeon B."/>
            <person name="Goodwin S."/>
            <person name="Spatafora J."/>
            <person name="Crous P."/>
            <person name="Grigoriev I."/>
        </authorList>
    </citation>
    <scope>NUCLEOTIDE SEQUENCE</scope>
    <source>
        <strain evidence="1">SCOH1-5</strain>
    </source>
</reference>
<gene>
    <name evidence="1" type="ORF">CERZMDRAFT_45640</name>
</gene>
<accession>A0A6A6FA42</accession>
<dbReference type="Proteomes" id="UP000799539">
    <property type="component" value="Unassembled WGS sequence"/>
</dbReference>
<protein>
    <submittedName>
        <fullName evidence="1">Uncharacterized protein</fullName>
    </submittedName>
</protein>